<keyword evidence="3" id="KW-1185">Reference proteome</keyword>
<evidence type="ECO:0000313" key="3">
    <source>
        <dbReference type="Proteomes" id="UP000198964"/>
    </source>
</evidence>
<dbReference type="EMBL" id="FONW01000001">
    <property type="protein sequence ID" value="SFE58595.1"/>
    <property type="molecule type" value="Genomic_DNA"/>
</dbReference>
<dbReference type="RefSeq" id="WP_093918226.1">
    <property type="nucleotide sequence ID" value="NZ_FONW01000001.1"/>
</dbReference>
<evidence type="ECO:0000313" key="2">
    <source>
        <dbReference type="EMBL" id="SFE58595.1"/>
    </source>
</evidence>
<feature type="transmembrane region" description="Helical" evidence="1">
    <location>
        <begin position="175"/>
        <end position="197"/>
    </location>
</feature>
<feature type="transmembrane region" description="Helical" evidence="1">
    <location>
        <begin position="152"/>
        <end position="169"/>
    </location>
</feature>
<reference evidence="2 3" key="1">
    <citation type="submission" date="2016-10" db="EMBL/GenBank/DDBJ databases">
        <authorList>
            <person name="de Groot N.N."/>
        </authorList>
    </citation>
    <scope>NUCLEOTIDE SEQUENCE [LARGE SCALE GENOMIC DNA]</scope>
    <source>
        <strain evidence="2 3">CGMCC 1.9156</strain>
    </source>
</reference>
<dbReference type="Proteomes" id="UP000198964">
    <property type="component" value="Unassembled WGS sequence"/>
</dbReference>
<protein>
    <recommendedName>
        <fullName evidence="4">CAAX protease self-immunity</fullName>
    </recommendedName>
</protein>
<keyword evidence="1" id="KW-0812">Transmembrane</keyword>
<accession>A0A1I2BR76</accession>
<sequence length="225" mass="26235">MLKQFFSFLLHPNLRNEPRSLNVHGLFVLLGRFLLAYFGVAILSSLAFFPILRMMDLLPESKIATSEIPLSFKLIVFVPIYEEAIFRLPLRFTKRNLAISLAALFFLVFYHVFELYMLIAIAVFIALIPSFVTIPAFVILRAGTVWKKYFPLLYYGFALSFGILHLFNFENLRLAHFFVFPFIVFNQIVMGLMLGYIRVEYKYGFIYSIILHFLINLPLILLSHL</sequence>
<evidence type="ECO:0000256" key="1">
    <source>
        <dbReference type="SAM" id="Phobius"/>
    </source>
</evidence>
<feature type="transmembrane region" description="Helical" evidence="1">
    <location>
        <begin position="26"/>
        <end position="52"/>
    </location>
</feature>
<feature type="transmembrane region" description="Helical" evidence="1">
    <location>
        <begin position="204"/>
        <end position="222"/>
    </location>
</feature>
<keyword evidence="1" id="KW-1133">Transmembrane helix</keyword>
<gene>
    <name evidence="2" type="ORF">SAMN05216283_101490</name>
</gene>
<feature type="transmembrane region" description="Helical" evidence="1">
    <location>
        <begin position="119"/>
        <end position="140"/>
    </location>
</feature>
<proteinExistence type="predicted"/>
<evidence type="ECO:0008006" key="4">
    <source>
        <dbReference type="Google" id="ProtNLM"/>
    </source>
</evidence>
<feature type="transmembrane region" description="Helical" evidence="1">
    <location>
        <begin position="96"/>
        <end position="113"/>
    </location>
</feature>
<dbReference type="STRING" id="655355.SAMN05216283_101490"/>
<dbReference type="AlphaFoldDB" id="A0A1I2BR76"/>
<name>A0A1I2BR76_9BACT</name>
<keyword evidence="1" id="KW-0472">Membrane</keyword>
<organism evidence="2 3">
    <name type="scientific">Sunxiuqinia elliptica</name>
    <dbReference type="NCBI Taxonomy" id="655355"/>
    <lineage>
        <taxon>Bacteria</taxon>
        <taxon>Pseudomonadati</taxon>
        <taxon>Bacteroidota</taxon>
        <taxon>Bacteroidia</taxon>
        <taxon>Marinilabiliales</taxon>
        <taxon>Prolixibacteraceae</taxon>
        <taxon>Sunxiuqinia</taxon>
    </lineage>
</organism>